<dbReference type="EnsemblPlants" id="AET4Gv20130500.3">
    <property type="protein sequence ID" value="AET4Gv20130500.3"/>
    <property type="gene ID" value="AET4Gv20130500"/>
</dbReference>
<dbReference type="PANTHER" id="PTHR33115">
    <property type="entry name" value="ARM REPEAT SUPERFAMILY PROTEIN"/>
    <property type="match status" value="1"/>
</dbReference>
<dbReference type="EnsemblPlants" id="AET4Gv20130500.7">
    <property type="protein sequence ID" value="AET4Gv20130500.7"/>
    <property type="gene ID" value="AET4Gv20130500"/>
</dbReference>
<reference evidence="2" key="3">
    <citation type="journal article" date="2017" name="Nature">
        <title>Genome sequence of the progenitor of the wheat D genome Aegilops tauschii.</title>
        <authorList>
            <person name="Luo M.C."/>
            <person name="Gu Y.Q."/>
            <person name="Puiu D."/>
            <person name="Wang H."/>
            <person name="Twardziok S.O."/>
            <person name="Deal K.R."/>
            <person name="Huo N."/>
            <person name="Zhu T."/>
            <person name="Wang L."/>
            <person name="Wang Y."/>
            <person name="McGuire P.E."/>
            <person name="Liu S."/>
            <person name="Long H."/>
            <person name="Ramasamy R.K."/>
            <person name="Rodriguez J.C."/>
            <person name="Van S.L."/>
            <person name="Yuan L."/>
            <person name="Wang Z."/>
            <person name="Xia Z."/>
            <person name="Xiao L."/>
            <person name="Anderson O.D."/>
            <person name="Ouyang S."/>
            <person name="Liang Y."/>
            <person name="Zimin A.V."/>
            <person name="Pertea G."/>
            <person name="Qi P."/>
            <person name="Bennetzen J.L."/>
            <person name="Dai X."/>
            <person name="Dawson M.W."/>
            <person name="Muller H.G."/>
            <person name="Kugler K."/>
            <person name="Rivarola-Duarte L."/>
            <person name="Spannagl M."/>
            <person name="Mayer K.F.X."/>
            <person name="Lu F.H."/>
            <person name="Bevan M.W."/>
            <person name="Leroy P."/>
            <person name="Li P."/>
            <person name="You F.M."/>
            <person name="Sun Q."/>
            <person name="Liu Z."/>
            <person name="Lyons E."/>
            <person name="Wicker T."/>
            <person name="Salzberg S.L."/>
            <person name="Devos K.M."/>
            <person name="Dvorak J."/>
        </authorList>
    </citation>
    <scope>NUCLEOTIDE SEQUENCE [LARGE SCALE GENOMIC DNA]</scope>
    <source>
        <strain evidence="2">cv. AL8/78</strain>
    </source>
</reference>
<dbReference type="EnsemblPlants" id="AET4Gv20130500.8">
    <property type="protein sequence ID" value="AET4Gv20130500.8"/>
    <property type="gene ID" value="AET4Gv20130500"/>
</dbReference>
<dbReference type="Proteomes" id="UP000015105">
    <property type="component" value="Chromosome 4D"/>
</dbReference>
<evidence type="ECO:0000256" key="1">
    <source>
        <dbReference type="SAM" id="MobiDB-lite"/>
    </source>
</evidence>
<dbReference type="PANTHER" id="PTHR33115:SF43">
    <property type="entry name" value="BLE2 PROTEIN"/>
    <property type="match status" value="1"/>
</dbReference>
<dbReference type="AlphaFoldDB" id="A0A453HBF3"/>
<dbReference type="Gramene" id="AET4Gv20130500.5">
    <property type="protein sequence ID" value="AET4Gv20130500.5"/>
    <property type="gene ID" value="AET4Gv20130500"/>
</dbReference>
<dbReference type="Gramene" id="AET4Gv20130500.6">
    <property type="protein sequence ID" value="AET4Gv20130500.6"/>
    <property type="gene ID" value="AET4Gv20130500"/>
</dbReference>
<dbReference type="STRING" id="200361.A0A453HBF3"/>
<dbReference type="EnsemblPlants" id="AET4Gv20130500.6">
    <property type="protein sequence ID" value="AET4Gv20130500.6"/>
    <property type="gene ID" value="AET4Gv20130500"/>
</dbReference>
<reference evidence="3" key="2">
    <citation type="journal article" date="2017" name="Nat. Plants">
        <title>The Aegilops tauschii genome reveals multiple impacts of transposons.</title>
        <authorList>
            <person name="Zhao G."/>
            <person name="Zou C."/>
            <person name="Li K."/>
            <person name="Wang K."/>
            <person name="Li T."/>
            <person name="Gao L."/>
            <person name="Zhang X."/>
            <person name="Wang H."/>
            <person name="Yang Z."/>
            <person name="Liu X."/>
            <person name="Jiang W."/>
            <person name="Mao L."/>
            <person name="Kong X."/>
            <person name="Jiao Y."/>
            <person name="Jia J."/>
        </authorList>
    </citation>
    <scope>NUCLEOTIDE SEQUENCE [LARGE SCALE GENOMIC DNA]</scope>
    <source>
        <strain evidence="3">cv. AL8/78</strain>
    </source>
</reference>
<dbReference type="Gramene" id="AET4Gv20130500.4">
    <property type="protein sequence ID" value="AET4Gv20130500.4"/>
    <property type="gene ID" value="AET4Gv20130500"/>
</dbReference>
<reference evidence="2" key="5">
    <citation type="journal article" date="2021" name="G3 (Bethesda)">
        <title>Aegilops tauschii genome assembly Aet v5.0 features greater sequence contiguity and improved annotation.</title>
        <authorList>
            <person name="Wang L."/>
            <person name="Zhu T."/>
            <person name="Rodriguez J.C."/>
            <person name="Deal K.R."/>
            <person name="Dubcovsky J."/>
            <person name="McGuire P.E."/>
            <person name="Lux T."/>
            <person name="Spannagl M."/>
            <person name="Mayer K.F.X."/>
            <person name="Baldrich P."/>
            <person name="Meyers B.C."/>
            <person name="Huo N."/>
            <person name="Gu Y.Q."/>
            <person name="Zhou H."/>
            <person name="Devos K.M."/>
            <person name="Bennetzen J.L."/>
            <person name="Unver T."/>
            <person name="Budak H."/>
            <person name="Gulick P.J."/>
            <person name="Galiba G."/>
            <person name="Kalapos B."/>
            <person name="Nelson D.R."/>
            <person name="Li P."/>
            <person name="You F.M."/>
            <person name="Luo M.C."/>
            <person name="Dvorak J."/>
        </authorList>
    </citation>
    <scope>NUCLEOTIDE SEQUENCE [LARGE SCALE GENOMIC DNA]</scope>
    <source>
        <strain evidence="2">cv. AL8/78</strain>
    </source>
</reference>
<dbReference type="Gramene" id="AET4Gv20130500.3">
    <property type="protein sequence ID" value="AET4Gv20130500.3"/>
    <property type="gene ID" value="AET4Gv20130500"/>
</dbReference>
<name>A0A453HBF3_AEGTS</name>
<protein>
    <submittedName>
        <fullName evidence="2">Uncharacterized protein</fullName>
    </submittedName>
</protein>
<accession>A0A453HBF3</accession>
<reference evidence="2" key="4">
    <citation type="submission" date="2019-03" db="UniProtKB">
        <authorList>
            <consortium name="EnsemblPlants"/>
        </authorList>
    </citation>
    <scope>IDENTIFICATION</scope>
</reference>
<evidence type="ECO:0000313" key="2">
    <source>
        <dbReference type="EnsemblPlants" id="AET4Gv20130500.3"/>
    </source>
</evidence>
<sequence length="103" mass="11093">MAATTTAVSEISIEMAPAVSEPASATQRSRSRGRGGDDVALPDTERKPNILLRCVAFLEWVGHACGALSFLWATVVMLGGFCTLLEPSDFWSTTAIIFIEAFR</sequence>
<reference evidence="3" key="1">
    <citation type="journal article" date="2014" name="Science">
        <title>Ancient hybridizations among the ancestral genomes of bread wheat.</title>
        <authorList>
            <consortium name="International Wheat Genome Sequencing Consortium,"/>
            <person name="Marcussen T."/>
            <person name="Sandve S.R."/>
            <person name="Heier L."/>
            <person name="Spannagl M."/>
            <person name="Pfeifer M."/>
            <person name="Jakobsen K.S."/>
            <person name="Wulff B.B."/>
            <person name="Steuernagel B."/>
            <person name="Mayer K.F."/>
            <person name="Olsen O.A."/>
        </authorList>
    </citation>
    <scope>NUCLEOTIDE SEQUENCE [LARGE SCALE GENOMIC DNA]</scope>
    <source>
        <strain evidence="3">cv. AL8/78</strain>
    </source>
</reference>
<dbReference type="EnsemblPlants" id="AET4Gv20130500.1">
    <property type="protein sequence ID" value="AET4Gv20130500.1"/>
    <property type="gene ID" value="AET4Gv20130500"/>
</dbReference>
<keyword evidence="3" id="KW-1185">Reference proteome</keyword>
<proteinExistence type="predicted"/>
<dbReference type="EnsemblPlants" id="AET4Gv20130500.5">
    <property type="protein sequence ID" value="AET4Gv20130500.5"/>
    <property type="gene ID" value="AET4Gv20130500"/>
</dbReference>
<feature type="region of interest" description="Disordered" evidence="1">
    <location>
        <begin position="1"/>
        <end position="43"/>
    </location>
</feature>
<evidence type="ECO:0000313" key="3">
    <source>
        <dbReference type="Proteomes" id="UP000015105"/>
    </source>
</evidence>
<dbReference type="Gramene" id="AET4Gv20130500.7">
    <property type="protein sequence ID" value="AET4Gv20130500.7"/>
    <property type="gene ID" value="AET4Gv20130500"/>
</dbReference>
<dbReference type="Gramene" id="AET4Gv20130500.1">
    <property type="protein sequence ID" value="AET4Gv20130500.1"/>
    <property type="gene ID" value="AET4Gv20130500"/>
</dbReference>
<dbReference type="EnsemblPlants" id="AET4Gv20130500.4">
    <property type="protein sequence ID" value="AET4Gv20130500.4"/>
    <property type="gene ID" value="AET4Gv20130500"/>
</dbReference>
<dbReference type="Gramene" id="AET4Gv20130500.8">
    <property type="protein sequence ID" value="AET4Gv20130500.8"/>
    <property type="gene ID" value="AET4Gv20130500"/>
</dbReference>
<organism evidence="2 3">
    <name type="scientific">Aegilops tauschii subsp. strangulata</name>
    <name type="common">Goatgrass</name>
    <dbReference type="NCBI Taxonomy" id="200361"/>
    <lineage>
        <taxon>Eukaryota</taxon>
        <taxon>Viridiplantae</taxon>
        <taxon>Streptophyta</taxon>
        <taxon>Embryophyta</taxon>
        <taxon>Tracheophyta</taxon>
        <taxon>Spermatophyta</taxon>
        <taxon>Magnoliopsida</taxon>
        <taxon>Liliopsida</taxon>
        <taxon>Poales</taxon>
        <taxon>Poaceae</taxon>
        <taxon>BOP clade</taxon>
        <taxon>Pooideae</taxon>
        <taxon>Triticodae</taxon>
        <taxon>Triticeae</taxon>
        <taxon>Triticinae</taxon>
        <taxon>Aegilops</taxon>
    </lineage>
</organism>